<dbReference type="InterPro" id="IPR045499">
    <property type="entry name" value="DUF6492"/>
</dbReference>
<evidence type="ECO:0008006" key="2">
    <source>
        <dbReference type="Google" id="ProtNLM"/>
    </source>
</evidence>
<accession>A0A6C0HJ62</accession>
<organism evidence="1">
    <name type="scientific">viral metagenome</name>
    <dbReference type="NCBI Taxonomy" id="1070528"/>
    <lineage>
        <taxon>unclassified sequences</taxon>
        <taxon>metagenomes</taxon>
        <taxon>organismal metagenomes</taxon>
    </lineage>
</organism>
<dbReference type="EMBL" id="MN739963">
    <property type="protein sequence ID" value="QHT80146.1"/>
    <property type="molecule type" value="Genomic_DNA"/>
</dbReference>
<proteinExistence type="predicted"/>
<name>A0A6C0HJ62_9ZZZZ</name>
<protein>
    <recommendedName>
        <fullName evidence="2">Nucleotide-diphospho-sugar transferase domain-containing protein</fullName>
    </recommendedName>
</protein>
<evidence type="ECO:0000313" key="1">
    <source>
        <dbReference type="EMBL" id="QHT80146.1"/>
    </source>
</evidence>
<sequence length="242" mass="29175">MLFDIVIPVGPNDISLVDTLVQYTKKNVIGFRNIYLVSYDDTLCIDGCMTISENLYPFSKTDIVRIMGPGCRQNWYLQQLLKLYAVFVIPDILENVLIIDSDTFFLKPTRFFENNVGLYFYMNEHHIPYFAHMNRLYPSFERMDSDKSGICHHMILQKPYLEELFELVKQYWGYDFWKAFLNCVVEYTTSGASEYEIYFNFMLKYHPDKIQLRELRHRDIQRFEEIHNNTYDYVSYHWHGRY</sequence>
<dbReference type="AlphaFoldDB" id="A0A6C0HJ62"/>
<dbReference type="Pfam" id="PF20102">
    <property type="entry name" value="DUF6492"/>
    <property type="match status" value="1"/>
</dbReference>
<reference evidence="1" key="1">
    <citation type="journal article" date="2020" name="Nature">
        <title>Giant virus diversity and host interactions through global metagenomics.</title>
        <authorList>
            <person name="Schulz F."/>
            <person name="Roux S."/>
            <person name="Paez-Espino D."/>
            <person name="Jungbluth S."/>
            <person name="Walsh D.A."/>
            <person name="Denef V.J."/>
            <person name="McMahon K.D."/>
            <person name="Konstantinidis K.T."/>
            <person name="Eloe-Fadrosh E.A."/>
            <person name="Kyrpides N.C."/>
            <person name="Woyke T."/>
        </authorList>
    </citation>
    <scope>NUCLEOTIDE SEQUENCE</scope>
    <source>
        <strain evidence="1">GVMAG-M-3300023184-105</strain>
    </source>
</reference>